<comment type="caution">
    <text evidence="7">The sequence shown here is derived from an EMBL/GenBank/DDBJ whole genome shotgun (WGS) entry which is preliminary data.</text>
</comment>
<comment type="similarity">
    <text evidence="5">Belongs to the UPF0173 family.</text>
</comment>
<dbReference type="InterPro" id="IPR022877">
    <property type="entry name" value="UPF0173"/>
</dbReference>
<evidence type="ECO:0000256" key="1">
    <source>
        <dbReference type="ARBA" id="ARBA00022801"/>
    </source>
</evidence>
<evidence type="ECO:0000313" key="8">
    <source>
        <dbReference type="Proteomes" id="UP000190188"/>
    </source>
</evidence>
<evidence type="ECO:0000256" key="5">
    <source>
        <dbReference type="HAMAP-Rule" id="MF_00457"/>
    </source>
</evidence>
<reference evidence="7 8" key="1">
    <citation type="submission" date="2017-01" db="EMBL/GenBank/DDBJ databases">
        <title>Genome analysis of Paenibacillus selenitrireducens ES3-24.</title>
        <authorList>
            <person name="Xu D."/>
            <person name="Yao R."/>
            <person name="Zheng S."/>
        </authorList>
    </citation>
    <scope>NUCLEOTIDE SEQUENCE [LARGE SCALE GENOMIC DNA]</scope>
    <source>
        <strain evidence="7 8">ES3-24</strain>
    </source>
</reference>
<evidence type="ECO:0000256" key="2">
    <source>
        <dbReference type="ARBA" id="ARBA00034221"/>
    </source>
</evidence>
<dbReference type="Gene3D" id="3.60.15.10">
    <property type="entry name" value="Ribonuclease Z/Hydroxyacylglutathione hydrolase-like"/>
    <property type="match status" value="1"/>
</dbReference>
<keyword evidence="8" id="KW-1185">Reference proteome</keyword>
<comment type="function">
    <text evidence="3">Counteracts the endogenous Pycsar antiviral defense system. Phosphodiesterase that enables metal-dependent hydrolysis of host cyclic nucleotide Pycsar defense signals such as cCMP and cUMP.</text>
</comment>
<protein>
    <recommendedName>
        <fullName evidence="5">UPF0173 metal-dependent hydrolase BVG16_01790</fullName>
    </recommendedName>
</protein>
<evidence type="ECO:0000313" key="7">
    <source>
        <dbReference type="EMBL" id="OPA81095.1"/>
    </source>
</evidence>
<evidence type="ECO:0000256" key="3">
    <source>
        <dbReference type="ARBA" id="ARBA00034301"/>
    </source>
</evidence>
<keyword evidence="1 5" id="KW-0378">Hydrolase</keyword>
<dbReference type="PANTHER" id="PTHR43546:SF3">
    <property type="entry name" value="UPF0173 METAL-DEPENDENT HYDROLASE MJ1163"/>
    <property type="match status" value="1"/>
</dbReference>
<dbReference type="HAMAP" id="MF_00457">
    <property type="entry name" value="UPF0173"/>
    <property type="match status" value="1"/>
</dbReference>
<dbReference type="GO" id="GO:0016787">
    <property type="term" value="F:hydrolase activity"/>
    <property type="evidence" value="ECO:0007669"/>
    <property type="project" value="UniProtKB-UniRule"/>
</dbReference>
<name>A0A1T2XMQ6_9BACL</name>
<gene>
    <name evidence="7" type="ORF">BVG16_01790</name>
</gene>
<dbReference type="OrthoDB" id="9789133at2"/>
<dbReference type="InterPro" id="IPR050114">
    <property type="entry name" value="UPF0173_UPF0282_UlaG_hydrolase"/>
</dbReference>
<dbReference type="PANTHER" id="PTHR43546">
    <property type="entry name" value="UPF0173 METAL-DEPENDENT HYDROLASE MJ1163-RELATED"/>
    <property type="match status" value="1"/>
</dbReference>
<dbReference type="Proteomes" id="UP000190188">
    <property type="component" value="Unassembled WGS sequence"/>
</dbReference>
<dbReference type="RefSeq" id="WP_078496820.1">
    <property type="nucleotide sequence ID" value="NZ_MSZX01000001.1"/>
</dbReference>
<dbReference type="SMART" id="SM00849">
    <property type="entry name" value="Lactamase_B"/>
    <property type="match status" value="1"/>
</dbReference>
<sequence>MELQFIGHSCFIVSSDHYKVIIDPFIHGNPLANVDVCDIQVDAVLLTHGHSDHTADALEIALQNDCPIIANFEICQYFGSQGAKVFAMNTGGSHTFPFGTVKFTQAMHSSSLETDNGVIYGGLAGGILLTMNGKTFYHAGDTALFSDLKLIGEHRIDVAAVPIGDVFTMGPQEALLAAEWIGAKAVIPVHYDTFPAIEQDAKAWVMEATNEGLHGIFLRPSASYVVE</sequence>
<dbReference type="InterPro" id="IPR036866">
    <property type="entry name" value="RibonucZ/Hydroxyglut_hydro"/>
</dbReference>
<dbReference type="EMBL" id="MSZX01000001">
    <property type="protein sequence ID" value="OPA81095.1"/>
    <property type="molecule type" value="Genomic_DNA"/>
</dbReference>
<feature type="domain" description="Metallo-beta-lactamase" evidence="6">
    <location>
        <begin position="7"/>
        <end position="190"/>
    </location>
</feature>
<organism evidence="7 8">
    <name type="scientific">Paenibacillus selenitireducens</name>
    <dbReference type="NCBI Taxonomy" id="1324314"/>
    <lineage>
        <taxon>Bacteria</taxon>
        <taxon>Bacillati</taxon>
        <taxon>Bacillota</taxon>
        <taxon>Bacilli</taxon>
        <taxon>Bacillales</taxon>
        <taxon>Paenibacillaceae</taxon>
        <taxon>Paenibacillus</taxon>
    </lineage>
</organism>
<evidence type="ECO:0000259" key="6">
    <source>
        <dbReference type="SMART" id="SM00849"/>
    </source>
</evidence>
<dbReference type="STRING" id="1324314.BVG16_01790"/>
<accession>A0A1T2XMQ6</accession>
<proteinExistence type="inferred from homology"/>
<dbReference type="SUPFAM" id="SSF56281">
    <property type="entry name" value="Metallo-hydrolase/oxidoreductase"/>
    <property type="match status" value="1"/>
</dbReference>
<dbReference type="InterPro" id="IPR001279">
    <property type="entry name" value="Metallo-B-lactamas"/>
</dbReference>
<comment type="catalytic activity">
    <reaction evidence="2">
        <text>3',5'-cyclic CMP + H2O = CMP + H(+)</text>
        <dbReference type="Rhea" id="RHEA:72675"/>
        <dbReference type="ChEBI" id="CHEBI:15377"/>
        <dbReference type="ChEBI" id="CHEBI:15378"/>
        <dbReference type="ChEBI" id="CHEBI:58003"/>
        <dbReference type="ChEBI" id="CHEBI:60377"/>
    </reaction>
    <physiologicalReaction direction="left-to-right" evidence="2">
        <dbReference type="Rhea" id="RHEA:72676"/>
    </physiologicalReaction>
</comment>
<comment type="catalytic activity">
    <reaction evidence="4">
        <text>3',5'-cyclic UMP + H2O = UMP + H(+)</text>
        <dbReference type="Rhea" id="RHEA:70575"/>
        <dbReference type="ChEBI" id="CHEBI:15377"/>
        <dbReference type="ChEBI" id="CHEBI:15378"/>
        <dbReference type="ChEBI" id="CHEBI:57865"/>
        <dbReference type="ChEBI" id="CHEBI:184387"/>
    </reaction>
    <physiologicalReaction direction="left-to-right" evidence="4">
        <dbReference type="Rhea" id="RHEA:70576"/>
    </physiologicalReaction>
</comment>
<dbReference type="AlphaFoldDB" id="A0A1T2XMQ6"/>
<dbReference type="NCBIfam" id="NF001911">
    <property type="entry name" value="PRK00685.1"/>
    <property type="match status" value="1"/>
</dbReference>
<dbReference type="Pfam" id="PF13483">
    <property type="entry name" value="Lactamase_B_3"/>
    <property type="match status" value="1"/>
</dbReference>
<evidence type="ECO:0000256" key="4">
    <source>
        <dbReference type="ARBA" id="ARBA00048505"/>
    </source>
</evidence>